<dbReference type="InterPro" id="IPR016161">
    <property type="entry name" value="Ald_DH/histidinol_DH"/>
</dbReference>
<evidence type="ECO:0000256" key="2">
    <source>
        <dbReference type="ARBA" id="ARBA00023002"/>
    </source>
</evidence>
<comment type="similarity">
    <text evidence="1 4">Belongs to the aldehyde dehydrogenase family.</text>
</comment>
<dbReference type="PROSITE" id="PS00687">
    <property type="entry name" value="ALDEHYDE_DEHYDR_GLU"/>
    <property type="match status" value="1"/>
</dbReference>
<dbReference type="FunFam" id="3.40.309.10:FF:000009">
    <property type="entry name" value="Aldehyde dehydrogenase A"/>
    <property type="match status" value="1"/>
</dbReference>
<keyword evidence="2 4" id="KW-0560">Oxidoreductase</keyword>
<dbReference type="InterPro" id="IPR015590">
    <property type="entry name" value="Aldehyde_DH_dom"/>
</dbReference>
<dbReference type="OrthoDB" id="6342at2157"/>
<dbReference type="FunCoup" id="A0A554NAV2">
    <property type="interactions" value="35"/>
</dbReference>
<evidence type="ECO:0000256" key="1">
    <source>
        <dbReference type="ARBA" id="ARBA00009986"/>
    </source>
</evidence>
<feature type="active site" evidence="3">
    <location>
        <position position="265"/>
    </location>
</feature>
<dbReference type="Proteomes" id="UP000319894">
    <property type="component" value="Unassembled WGS sequence"/>
</dbReference>
<dbReference type="Gene3D" id="3.40.309.10">
    <property type="entry name" value="Aldehyde Dehydrogenase, Chain A, domain 2"/>
    <property type="match status" value="1"/>
</dbReference>
<evidence type="ECO:0000259" key="5">
    <source>
        <dbReference type="Pfam" id="PF00171"/>
    </source>
</evidence>
<reference evidence="6 7" key="1">
    <citation type="submission" date="2018-06" db="EMBL/GenBank/DDBJ databases">
        <title>Natronomonas sp. F16-60 a new haloarchaeon isolated from a solar saltern of Isla Cristina, Huelva, Spain.</title>
        <authorList>
            <person name="Duran-Viseras A."/>
            <person name="Sanchez-Porro C."/>
            <person name="Ventosa A."/>
        </authorList>
    </citation>
    <scope>NUCLEOTIDE SEQUENCE [LARGE SCALE GENOMIC DNA]</scope>
    <source>
        <strain evidence="6 7">F16-60</strain>
    </source>
</reference>
<protein>
    <submittedName>
        <fullName evidence="6">Succinic semialdehyde dehydrogenase</fullName>
    </submittedName>
</protein>
<dbReference type="Gene3D" id="3.40.605.10">
    <property type="entry name" value="Aldehyde Dehydrogenase, Chain A, domain 1"/>
    <property type="match status" value="1"/>
</dbReference>
<accession>A0A554NAV2</accession>
<dbReference type="InterPro" id="IPR029510">
    <property type="entry name" value="Ald_DH_CS_GLU"/>
</dbReference>
<dbReference type="EMBL" id="QMDX01000005">
    <property type="protein sequence ID" value="TSD14090.1"/>
    <property type="molecule type" value="Genomic_DNA"/>
</dbReference>
<feature type="domain" description="Aldehyde dehydrogenase" evidence="5">
    <location>
        <begin position="35"/>
        <end position="492"/>
    </location>
</feature>
<evidence type="ECO:0000256" key="3">
    <source>
        <dbReference type="PROSITE-ProRule" id="PRU10007"/>
    </source>
</evidence>
<comment type="caution">
    <text evidence="6">The sequence shown here is derived from an EMBL/GenBank/DDBJ whole genome shotgun (WGS) entry which is preliminary data.</text>
</comment>
<dbReference type="InterPro" id="IPR016163">
    <property type="entry name" value="Ald_DH_C"/>
</dbReference>
<evidence type="ECO:0000313" key="7">
    <source>
        <dbReference type="Proteomes" id="UP000319894"/>
    </source>
</evidence>
<dbReference type="InParanoid" id="A0A554NAV2"/>
<organism evidence="6 7">
    <name type="scientific">Haloglomus irregulare</name>
    <dbReference type="NCBI Taxonomy" id="2234134"/>
    <lineage>
        <taxon>Archaea</taxon>
        <taxon>Methanobacteriati</taxon>
        <taxon>Methanobacteriota</taxon>
        <taxon>Stenosarchaea group</taxon>
        <taxon>Halobacteria</taxon>
        <taxon>Halobacteriales</taxon>
        <taxon>Natronomonadaceae</taxon>
        <taxon>Haloglomus</taxon>
    </lineage>
</organism>
<keyword evidence="7" id="KW-1185">Reference proteome</keyword>
<dbReference type="InterPro" id="IPR016162">
    <property type="entry name" value="Ald_DH_N"/>
</dbReference>
<dbReference type="Pfam" id="PF00171">
    <property type="entry name" value="Aldedh"/>
    <property type="match status" value="1"/>
</dbReference>
<proteinExistence type="inferred from homology"/>
<dbReference type="AlphaFoldDB" id="A0A554NAV2"/>
<dbReference type="PIRSF" id="PIRSF036492">
    <property type="entry name" value="ALDH"/>
    <property type="match status" value="1"/>
</dbReference>
<name>A0A554NAV2_9EURY</name>
<dbReference type="SUPFAM" id="SSF53720">
    <property type="entry name" value="ALDH-like"/>
    <property type="match status" value="1"/>
</dbReference>
<dbReference type="GO" id="GO:0006081">
    <property type="term" value="P:aldehyde metabolic process"/>
    <property type="evidence" value="ECO:0007669"/>
    <property type="project" value="InterPro"/>
</dbReference>
<dbReference type="GO" id="GO:0016620">
    <property type="term" value="F:oxidoreductase activity, acting on the aldehyde or oxo group of donors, NAD or NADP as acceptor"/>
    <property type="evidence" value="ECO:0007669"/>
    <property type="project" value="InterPro"/>
</dbReference>
<evidence type="ECO:0000256" key="4">
    <source>
        <dbReference type="RuleBase" id="RU003345"/>
    </source>
</evidence>
<dbReference type="PANTHER" id="PTHR11699">
    <property type="entry name" value="ALDEHYDE DEHYDROGENASE-RELATED"/>
    <property type="match status" value="1"/>
</dbReference>
<gene>
    <name evidence="6" type="primary">gabD2</name>
    <name evidence="6" type="ORF">DP107_10670</name>
</gene>
<dbReference type="RefSeq" id="WP_144262144.1">
    <property type="nucleotide sequence ID" value="NZ_QMDX01000005.1"/>
</dbReference>
<dbReference type="NCBIfam" id="NF006916">
    <property type="entry name" value="PRK09407.1"/>
    <property type="match status" value="1"/>
</dbReference>
<dbReference type="InterPro" id="IPR012394">
    <property type="entry name" value="Aldehyde_DH_NAD(P)"/>
</dbReference>
<evidence type="ECO:0000313" key="6">
    <source>
        <dbReference type="EMBL" id="TSD14090.1"/>
    </source>
</evidence>
<dbReference type="CDD" id="cd07101">
    <property type="entry name" value="ALDH_SSADH2_GabD2"/>
    <property type="match status" value="1"/>
</dbReference>
<sequence>MTVSEQAGEFGLDRAESDERIEGLGRYVTLADGVTETFDVTEPFTGDVIGSLPACQAGDMRAAFERAREAQAEWAERPVAEREEIILDFHDLVLDHDGDLLDVVQVETGKSRKHAHEGVMDVAINARHYGHRAEDYLSRERRRAGVAGAQKTWVYHQPVGVVGMITPWNYPLSLTASDAIPALLAGNAVVIKPAPDTPYSALKAKQLLEEAGLPADLFQIVPGFGPELGDPLIEECDYFGFTGSSETGKLVASKAGEHLTKASLELGGKNPAIVCEDADIDKAVEGLIRGCFTNAGQICISIERLYVHESIRDEFLERFVEATEALDLGATYDYSVDVGCLIHEDHLEKVEEHVEDARARGATVECGGTARPDLGPSFYEPTVLTDVPEDALACCDETFGPVVGVYEFSDEEAAIERANDSEYGLNASVWTEDYDRGVDIASRIECGTVNINEGYAAAFASIDAPMGGMKDSGIGRRHGDEGMMKYTESQNVTLQKAGTMSAPPGVPYGLYAKGVNLALRLIEKVPGAR</sequence>